<evidence type="ECO:0000313" key="2">
    <source>
        <dbReference type="Proteomes" id="UP000288805"/>
    </source>
</evidence>
<accession>A0A438KBM3</accession>
<comment type="caution">
    <text evidence="1">The sequence shown here is derived from an EMBL/GenBank/DDBJ whole genome shotgun (WGS) entry which is preliminary data.</text>
</comment>
<gene>
    <name evidence="1" type="ORF">CK203_006731</name>
</gene>
<organism evidence="1 2">
    <name type="scientific">Vitis vinifera</name>
    <name type="common">Grape</name>
    <dbReference type="NCBI Taxonomy" id="29760"/>
    <lineage>
        <taxon>Eukaryota</taxon>
        <taxon>Viridiplantae</taxon>
        <taxon>Streptophyta</taxon>
        <taxon>Embryophyta</taxon>
        <taxon>Tracheophyta</taxon>
        <taxon>Spermatophyta</taxon>
        <taxon>Magnoliopsida</taxon>
        <taxon>eudicotyledons</taxon>
        <taxon>Gunneridae</taxon>
        <taxon>Pentapetalae</taxon>
        <taxon>rosids</taxon>
        <taxon>Vitales</taxon>
        <taxon>Vitaceae</taxon>
        <taxon>Viteae</taxon>
        <taxon>Vitis</taxon>
    </lineage>
</organism>
<sequence length="77" mass="8665">MASSTMNRWLRPEVYPLFAAMGLLWGSADSSWFATSASTLMSGLSPSPFRSVLGRVLCMFACNQRLLCDSDWLHHFF</sequence>
<evidence type="ECO:0000313" key="1">
    <source>
        <dbReference type="EMBL" id="RVX18616.1"/>
    </source>
</evidence>
<proteinExistence type="predicted"/>
<name>A0A438KBM3_VITVI</name>
<dbReference type="Proteomes" id="UP000288805">
    <property type="component" value="Unassembled WGS sequence"/>
</dbReference>
<dbReference type="EMBL" id="QGNW01000011">
    <property type="protein sequence ID" value="RVX18616.1"/>
    <property type="molecule type" value="Genomic_DNA"/>
</dbReference>
<reference evidence="1 2" key="1">
    <citation type="journal article" date="2018" name="PLoS Genet.">
        <title>Population sequencing reveals clonal diversity and ancestral inbreeding in the grapevine cultivar Chardonnay.</title>
        <authorList>
            <person name="Roach M.J."/>
            <person name="Johnson D.L."/>
            <person name="Bohlmann J."/>
            <person name="van Vuuren H.J."/>
            <person name="Jones S.J."/>
            <person name="Pretorius I.S."/>
            <person name="Schmidt S.A."/>
            <person name="Borneman A.R."/>
        </authorList>
    </citation>
    <scope>NUCLEOTIDE SEQUENCE [LARGE SCALE GENOMIC DNA]</scope>
    <source>
        <strain evidence="2">cv. Chardonnay</strain>
        <tissue evidence="1">Leaf</tissue>
    </source>
</reference>
<protein>
    <submittedName>
        <fullName evidence="1">Uncharacterized protein</fullName>
    </submittedName>
</protein>
<dbReference type="AlphaFoldDB" id="A0A438KBM3"/>